<proteinExistence type="inferred from homology"/>
<evidence type="ECO:0000256" key="2">
    <source>
        <dbReference type="ARBA" id="ARBA00009347"/>
    </source>
</evidence>
<dbReference type="OrthoDB" id="6138585at2"/>
<evidence type="ECO:0000259" key="7">
    <source>
        <dbReference type="Pfam" id="PF00441"/>
    </source>
</evidence>
<evidence type="ECO:0000256" key="1">
    <source>
        <dbReference type="ARBA" id="ARBA00001974"/>
    </source>
</evidence>
<dbReference type="Proteomes" id="UP000235005">
    <property type="component" value="Unassembled WGS sequence"/>
</dbReference>
<dbReference type="GO" id="GO:0005886">
    <property type="term" value="C:plasma membrane"/>
    <property type="evidence" value="ECO:0007669"/>
    <property type="project" value="TreeGrafter"/>
</dbReference>
<dbReference type="RefSeq" id="WP_076000324.1">
    <property type="nucleotide sequence ID" value="NZ_PKUS01000002.1"/>
</dbReference>
<organism evidence="10 11">
    <name type="scientific">Pseudohalioglobus lutimaris</name>
    <dbReference type="NCBI Taxonomy" id="1737061"/>
    <lineage>
        <taxon>Bacteria</taxon>
        <taxon>Pseudomonadati</taxon>
        <taxon>Pseudomonadota</taxon>
        <taxon>Gammaproteobacteria</taxon>
        <taxon>Cellvibrionales</taxon>
        <taxon>Halieaceae</taxon>
        <taxon>Pseudohalioglobus</taxon>
    </lineage>
</organism>
<dbReference type="PANTHER" id="PTHR43292">
    <property type="entry name" value="ACYL-COA DEHYDROGENASE"/>
    <property type="match status" value="1"/>
</dbReference>
<comment type="cofactor">
    <cofactor evidence="1 6">
        <name>FAD</name>
        <dbReference type="ChEBI" id="CHEBI:57692"/>
    </cofactor>
</comment>
<dbReference type="InterPro" id="IPR009100">
    <property type="entry name" value="AcylCoA_DH/oxidase_NM_dom_sf"/>
</dbReference>
<dbReference type="Pfam" id="PF02770">
    <property type="entry name" value="Acyl-CoA_dh_M"/>
    <property type="match status" value="1"/>
</dbReference>
<evidence type="ECO:0000259" key="8">
    <source>
        <dbReference type="Pfam" id="PF02770"/>
    </source>
</evidence>
<dbReference type="GO" id="GO:0050660">
    <property type="term" value="F:flavin adenine dinucleotide binding"/>
    <property type="evidence" value="ECO:0007669"/>
    <property type="project" value="InterPro"/>
</dbReference>
<keyword evidence="11" id="KW-1185">Reference proteome</keyword>
<accession>A0A2N5X7K5</accession>
<dbReference type="Gene3D" id="1.20.140.10">
    <property type="entry name" value="Butyryl-CoA Dehydrogenase, subunit A, domain 3"/>
    <property type="match status" value="1"/>
</dbReference>
<dbReference type="InterPro" id="IPR013786">
    <property type="entry name" value="AcylCoA_DH/ox_N"/>
</dbReference>
<evidence type="ECO:0000256" key="6">
    <source>
        <dbReference type="RuleBase" id="RU362125"/>
    </source>
</evidence>
<evidence type="ECO:0000313" key="11">
    <source>
        <dbReference type="Proteomes" id="UP000235005"/>
    </source>
</evidence>
<feature type="domain" description="Acyl-CoA dehydrogenase/oxidase C-terminal" evidence="7">
    <location>
        <begin position="232"/>
        <end position="392"/>
    </location>
</feature>
<dbReference type="InterPro" id="IPR006091">
    <property type="entry name" value="Acyl-CoA_Oxase/DH_mid-dom"/>
</dbReference>
<evidence type="ECO:0000256" key="4">
    <source>
        <dbReference type="ARBA" id="ARBA00022827"/>
    </source>
</evidence>
<comment type="caution">
    <text evidence="10">The sequence shown here is derived from an EMBL/GenBank/DDBJ whole genome shotgun (WGS) entry which is preliminary data.</text>
</comment>
<sequence>MDTAFAPEDIAFREEVIEFFDSAYDDELDARLNNPDPAIFQPAIVEWQKRLNERGWIAPGWPKEYGGTGWDDTKAFIYESERASRGIRDVIPFGLKMVGPVIYTFGTDEQKERFLPPILSSDEWWCQGYSEPGAGSDLASLKTRAVREGDEYVVTGAKIWTSYAQFADWIFCLVRTSTEGKKQAGISFLLIDMKSPGIKINPIVSIDAHHSLNEVEFNDVRVPVANRIGEENQGWTYAKALLAHERTAIAGVADSKRGLELIKGFAREEVNAGKRLIDDPLFQKRLSDIEIDLMALEFTELRVLASVAAGGAPGAESSLLKIRGTEMQQAVQELMMDVAAHYQGVLPGGPDPEVLGHGFGTKAFKSYMYGRASTIYGGSNEVQKNIIAKAVLGL</sequence>
<feature type="domain" description="Acyl-CoA dehydrogenase/oxidase N-terminal" evidence="9">
    <location>
        <begin position="8"/>
        <end position="121"/>
    </location>
</feature>
<feature type="domain" description="Acyl-CoA oxidase/dehydrogenase middle" evidence="8">
    <location>
        <begin position="126"/>
        <end position="220"/>
    </location>
</feature>
<dbReference type="InterPro" id="IPR037069">
    <property type="entry name" value="AcylCoA_DH/ox_N_sf"/>
</dbReference>
<evidence type="ECO:0000256" key="5">
    <source>
        <dbReference type="ARBA" id="ARBA00023002"/>
    </source>
</evidence>
<dbReference type="InterPro" id="IPR052161">
    <property type="entry name" value="Mycobact_Acyl-CoA_DH"/>
</dbReference>
<dbReference type="InterPro" id="IPR036250">
    <property type="entry name" value="AcylCo_DH-like_C"/>
</dbReference>
<keyword evidence="3 6" id="KW-0285">Flavoprotein</keyword>
<dbReference type="InterPro" id="IPR009075">
    <property type="entry name" value="AcylCo_DH/oxidase_C"/>
</dbReference>
<dbReference type="EMBL" id="PKUS01000002">
    <property type="protein sequence ID" value="PLW70464.1"/>
    <property type="molecule type" value="Genomic_DNA"/>
</dbReference>
<dbReference type="AlphaFoldDB" id="A0A2N5X7K5"/>
<dbReference type="Pfam" id="PF02771">
    <property type="entry name" value="Acyl-CoA_dh_N"/>
    <property type="match status" value="1"/>
</dbReference>
<reference evidence="10 11" key="1">
    <citation type="submission" date="2018-01" db="EMBL/GenBank/DDBJ databases">
        <title>The draft genome sequence of Halioglobus lutimaris HF004.</title>
        <authorList>
            <person name="Du Z.-J."/>
            <person name="Shi M.-J."/>
        </authorList>
    </citation>
    <scope>NUCLEOTIDE SEQUENCE [LARGE SCALE GENOMIC DNA]</scope>
    <source>
        <strain evidence="10 11">HF004</strain>
    </source>
</reference>
<gene>
    <name evidence="10" type="ORF">C0039_04505</name>
</gene>
<dbReference type="SUPFAM" id="SSF56645">
    <property type="entry name" value="Acyl-CoA dehydrogenase NM domain-like"/>
    <property type="match status" value="1"/>
</dbReference>
<dbReference type="GO" id="GO:0016627">
    <property type="term" value="F:oxidoreductase activity, acting on the CH-CH group of donors"/>
    <property type="evidence" value="ECO:0007669"/>
    <property type="project" value="InterPro"/>
</dbReference>
<evidence type="ECO:0000259" key="9">
    <source>
        <dbReference type="Pfam" id="PF02771"/>
    </source>
</evidence>
<dbReference type="FunFam" id="2.40.110.10:FF:000011">
    <property type="entry name" value="Acyl-CoA dehydrogenase FadE34"/>
    <property type="match status" value="1"/>
</dbReference>
<dbReference type="SUPFAM" id="SSF47203">
    <property type="entry name" value="Acyl-CoA dehydrogenase C-terminal domain-like"/>
    <property type="match status" value="1"/>
</dbReference>
<name>A0A2N5X7K5_9GAMM</name>
<evidence type="ECO:0000256" key="3">
    <source>
        <dbReference type="ARBA" id="ARBA00022630"/>
    </source>
</evidence>
<keyword evidence="5 6" id="KW-0560">Oxidoreductase</keyword>
<dbReference type="Pfam" id="PF00441">
    <property type="entry name" value="Acyl-CoA_dh_1"/>
    <property type="match status" value="1"/>
</dbReference>
<dbReference type="Gene3D" id="1.10.540.10">
    <property type="entry name" value="Acyl-CoA dehydrogenase/oxidase, N-terminal domain"/>
    <property type="match status" value="1"/>
</dbReference>
<evidence type="ECO:0000313" key="10">
    <source>
        <dbReference type="EMBL" id="PLW70464.1"/>
    </source>
</evidence>
<keyword evidence="4 6" id="KW-0274">FAD</keyword>
<dbReference type="PANTHER" id="PTHR43292:SF3">
    <property type="entry name" value="ACYL-COA DEHYDROGENASE FADE29"/>
    <property type="match status" value="1"/>
</dbReference>
<comment type="similarity">
    <text evidence="2 6">Belongs to the acyl-CoA dehydrogenase family.</text>
</comment>
<dbReference type="Gene3D" id="2.40.110.10">
    <property type="entry name" value="Butyryl-CoA Dehydrogenase, subunit A, domain 2"/>
    <property type="match status" value="1"/>
</dbReference>
<dbReference type="InterPro" id="IPR046373">
    <property type="entry name" value="Acyl-CoA_Oxase/DH_mid-dom_sf"/>
</dbReference>
<protein>
    <submittedName>
        <fullName evidence="10">Pimeloyl-CoA dehydrogenase large subunit</fullName>
    </submittedName>
</protein>